<dbReference type="Proteomes" id="UP000663193">
    <property type="component" value="Chromosome 1"/>
</dbReference>
<feature type="region of interest" description="Disordered" evidence="1">
    <location>
        <begin position="2604"/>
        <end position="2714"/>
    </location>
</feature>
<feature type="compositionally biased region" description="Polar residues" evidence="1">
    <location>
        <begin position="1141"/>
        <end position="1155"/>
    </location>
</feature>
<feature type="compositionally biased region" description="Low complexity" evidence="1">
    <location>
        <begin position="1041"/>
        <end position="1052"/>
    </location>
</feature>
<feature type="compositionally biased region" description="Basic and acidic residues" evidence="1">
    <location>
        <begin position="3160"/>
        <end position="3181"/>
    </location>
</feature>
<feature type="compositionally biased region" description="Polar residues" evidence="1">
    <location>
        <begin position="2067"/>
        <end position="2099"/>
    </location>
</feature>
<dbReference type="VEuPathDB" id="FungiDB:JI435_002460"/>
<dbReference type="OrthoDB" id="5151921at2759"/>
<feature type="region of interest" description="Disordered" evidence="1">
    <location>
        <begin position="1776"/>
        <end position="1810"/>
    </location>
</feature>
<feature type="compositionally biased region" description="Basic and acidic residues" evidence="1">
    <location>
        <begin position="3095"/>
        <end position="3104"/>
    </location>
</feature>
<feature type="compositionally biased region" description="Polar residues" evidence="1">
    <location>
        <begin position="2906"/>
        <end position="2918"/>
    </location>
</feature>
<feature type="region of interest" description="Disordered" evidence="1">
    <location>
        <begin position="2232"/>
        <end position="2377"/>
    </location>
</feature>
<evidence type="ECO:0008006" key="4">
    <source>
        <dbReference type="Google" id="ProtNLM"/>
    </source>
</evidence>
<feature type="compositionally biased region" description="Low complexity" evidence="1">
    <location>
        <begin position="246"/>
        <end position="258"/>
    </location>
</feature>
<feature type="compositionally biased region" description="Polar residues" evidence="1">
    <location>
        <begin position="839"/>
        <end position="848"/>
    </location>
</feature>
<feature type="compositionally biased region" description="Polar residues" evidence="1">
    <location>
        <begin position="2629"/>
        <end position="2646"/>
    </location>
</feature>
<feature type="compositionally biased region" description="Basic and acidic residues" evidence="1">
    <location>
        <begin position="230"/>
        <end position="245"/>
    </location>
</feature>
<feature type="compositionally biased region" description="Low complexity" evidence="1">
    <location>
        <begin position="2176"/>
        <end position="2195"/>
    </location>
</feature>
<feature type="compositionally biased region" description="Basic and acidic residues" evidence="1">
    <location>
        <begin position="538"/>
        <end position="548"/>
    </location>
</feature>
<feature type="compositionally biased region" description="Polar residues" evidence="1">
    <location>
        <begin position="1501"/>
        <end position="1512"/>
    </location>
</feature>
<proteinExistence type="predicted"/>
<feature type="compositionally biased region" description="Polar residues" evidence="1">
    <location>
        <begin position="1470"/>
        <end position="1481"/>
    </location>
</feature>
<feature type="region of interest" description="Disordered" evidence="1">
    <location>
        <begin position="1603"/>
        <end position="1639"/>
    </location>
</feature>
<feature type="region of interest" description="Disordered" evidence="1">
    <location>
        <begin position="1139"/>
        <end position="1170"/>
    </location>
</feature>
<feature type="region of interest" description="Disordered" evidence="1">
    <location>
        <begin position="1702"/>
        <end position="1725"/>
    </location>
</feature>
<evidence type="ECO:0000313" key="3">
    <source>
        <dbReference type="Proteomes" id="UP000663193"/>
    </source>
</evidence>
<feature type="compositionally biased region" description="Polar residues" evidence="1">
    <location>
        <begin position="1916"/>
        <end position="1939"/>
    </location>
</feature>
<feature type="compositionally biased region" description="Low complexity" evidence="1">
    <location>
        <begin position="1347"/>
        <end position="1358"/>
    </location>
</feature>
<feature type="compositionally biased region" description="Polar residues" evidence="1">
    <location>
        <begin position="2316"/>
        <end position="2327"/>
    </location>
</feature>
<feature type="region of interest" description="Disordered" evidence="1">
    <location>
        <begin position="1883"/>
        <end position="2126"/>
    </location>
</feature>
<feature type="compositionally biased region" description="Polar residues" evidence="1">
    <location>
        <begin position="2442"/>
        <end position="2453"/>
    </location>
</feature>
<feature type="compositionally biased region" description="Low complexity" evidence="1">
    <location>
        <begin position="1233"/>
        <end position="1245"/>
    </location>
</feature>
<name>A0A7U2EPT9_PHANO</name>
<evidence type="ECO:0000256" key="1">
    <source>
        <dbReference type="SAM" id="MobiDB-lite"/>
    </source>
</evidence>
<feature type="region of interest" description="Disordered" evidence="1">
    <location>
        <begin position="1434"/>
        <end position="1536"/>
    </location>
</feature>
<feature type="compositionally biased region" description="Polar residues" evidence="1">
    <location>
        <begin position="174"/>
        <end position="189"/>
    </location>
</feature>
<dbReference type="EMBL" id="CP069023">
    <property type="protein sequence ID" value="QRC90730.1"/>
    <property type="molecule type" value="Genomic_DNA"/>
</dbReference>
<feature type="compositionally biased region" description="Basic and acidic residues" evidence="1">
    <location>
        <begin position="3143"/>
        <end position="3153"/>
    </location>
</feature>
<feature type="compositionally biased region" description="Low complexity" evidence="1">
    <location>
        <begin position="2156"/>
        <end position="2166"/>
    </location>
</feature>
<feature type="compositionally biased region" description="Basic and acidic residues" evidence="1">
    <location>
        <begin position="3038"/>
        <end position="3057"/>
    </location>
</feature>
<feature type="region of interest" description="Disordered" evidence="1">
    <location>
        <begin position="2879"/>
        <end position="3234"/>
    </location>
</feature>
<feature type="compositionally biased region" description="Basic and acidic residues" evidence="1">
    <location>
        <begin position="2648"/>
        <end position="2663"/>
    </location>
</feature>
<feature type="compositionally biased region" description="Low complexity" evidence="1">
    <location>
        <begin position="353"/>
        <end position="362"/>
    </location>
</feature>
<feature type="region of interest" description="Disordered" evidence="1">
    <location>
        <begin position="2489"/>
        <end position="2529"/>
    </location>
</feature>
<feature type="region of interest" description="Disordered" evidence="1">
    <location>
        <begin position="2819"/>
        <end position="2856"/>
    </location>
</feature>
<feature type="compositionally biased region" description="Basic and acidic residues" evidence="1">
    <location>
        <begin position="1948"/>
        <end position="1962"/>
    </location>
</feature>
<feature type="region of interest" description="Disordered" evidence="1">
    <location>
        <begin position="691"/>
        <end position="858"/>
    </location>
</feature>
<feature type="compositionally biased region" description="Acidic residues" evidence="1">
    <location>
        <begin position="52"/>
        <end position="71"/>
    </location>
</feature>
<feature type="compositionally biased region" description="Basic and acidic residues" evidence="1">
    <location>
        <begin position="1004"/>
        <end position="1025"/>
    </location>
</feature>
<feature type="compositionally biased region" description="Low complexity" evidence="1">
    <location>
        <begin position="2999"/>
        <end position="3009"/>
    </location>
</feature>
<protein>
    <recommendedName>
        <fullName evidence="4">SWI-SNF chromatin-remodeling complex protein</fullName>
    </recommendedName>
</protein>
<feature type="compositionally biased region" description="Polar residues" evidence="1">
    <location>
        <begin position="1791"/>
        <end position="1802"/>
    </location>
</feature>
<feature type="region of interest" description="Disordered" evidence="1">
    <location>
        <begin position="2553"/>
        <end position="2576"/>
    </location>
</feature>
<keyword evidence="3" id="KW-1185">Reference proteome</keyword>
<feature type="compositionally biased region" description="Polar residues" evidence="1">
    <location>
        <begin position="2928"/>
        <end position="2937"/>
    </location>
</feature>
<feature type="compositionally biased region" description="Basic and acidic residues" evidence="1">
    <location>
        <begin position="2673"/>
        <end position="2694"/>
    </location>
</feature>
<feature type="region of interest" description="Disordered" evidence="1">
    <location>
        <begin position="2421"/>
        <end position="2464"/>
    </location>
</feature>
<reference evidence="3" key="1">
    <citation type="journal article" date="2021" name="BMC Genomics">
        <title>Chromosome-level genome assembly and manually-curated proteome of model necrotroph Parastagonospora nodorum Sn15 reveals a genome-wide trove of candidate effector homologs, and redundancy of virulence-related functions within an accessory chromosome.</title>
        <authorList>
            <person name="Bertazzoni S."/>
            <person name="Jones D.A.B."/>
            <person name="Phan H.T."/>
            <person name="Tan K.-C."/>
            <person name="Hane J.K."/>
        </authorList>
    </citation>
    <scope>NUCLEOTIDE SEQUENCE [LARGE SCALE GENOMIC DNA]</scope>
    <source>
        <strain evidence="3">SN15 / ATCC MYA-4574 / FGSC 10173)</strain>
    </source>
</reference>
<feature type="compositionally biased region" description="Polar residues" evidence="1">
    <location>
        <begin position="2421"/>
        <end position="2431"/>
    </location>
</feature>
<feature type="compositionally biased region" description="Polar residues" evidence="1">
    <location>
        <begin position="2115"/>
        <end position="2126"/>
    </location>
</feature>
<feature type="compositionally biased region" description="Low complexity" evidence="1">
    <location>
        <begin position="302"/>
        <end position="319"/>
    </location>
</feature>
<feature type="region of interest" description="Disordered" evidence="1">
    <location>
        <begin position="1204"/>
        <end position="1308"/>
    </location>
</feature>
<feature type="compositionally biased region" description="Basic and acidic residues" evidence="1">
    <location>
        <begin position="630"/>
        <end position="643"/>
    </location>
</feature>
<sequence length="3247" mass="350744">MSGPYRFQGESAKSPLERSSSPFSAGQPVSFKTNVNRAKTKKWVTAKKNAYDGDDWGGYDEYDEYGVEDEPAPAPAPSQQRYYAGGQPQRQYTDRSFTEPIQPGAPGSARRNSFEAGEEHRAFSASIPPPQQGGYAQPQHGERQRQTSGTSSDMGHEPQGRRDFTPSAMPPPLQTQVSPMPSDINSSPARAQFPPRKSSISQTDAPVATSPRPRTGSHSDKPLPFVRPSDIYKRVEEERERERASLDSSRPSLDSLSSRPKDDLHSPTSDGGRHLQPLETVAERKSEYLPDFDAAFTRDKQPAASAQSQASASAVSPPSDQGFRSVVDQAFTRSDEQRSIPPTPISKDDDSSMSRTNTSSSTGISPIMSRVPSGATSAIKRTHVGGEGSTPAIEEEPNDTATFVPGATSTFAHDPSHAAAPNPAAGHSRNISASSIPRSGLATPTRGDSPARSPVVSPLKALPEPKAAQITTGSPDEPRAMEGGLSGPLPAYAAREADLASAAKSSPVNESHGLGLAEQRAQDAYLDSHAEQSPIEDALPRSRSESPSKGRVQALAGRFGDVSHSRRGSTQSNISRNSMQSWEKSQHSSRAPSPTKGSPSKPSSPVKEFRPHLPGQWESYATTVATPLDQGERDRSLGSEQDKVPGSLEGADLTPTTAKHPVDEIKSDDGIDPIVALKNAGAAMAQSFKTTVGMDDASSEPNDKPAGNAKGPSYGDMYMPRPLQLERTVSSLSTIPPTPPAKDTPRSEEPPQLPSKDSDASTPVQNKRPDFFPQLSTQPSADDQESDRLRKEIVASLTPVASADPLRSSLQPASPGANRASSILPAEYDSYWADGDNGISPQPSQEIGHSTPPSSSAAVAPVVIQTEEPLKPSMLNRFSWENNAPQLAVLDSVAEASAVPEPTKASNEESISRSTESAVEERQQLPEDLSDPYFGPGHTITITKPEPMTELEPSARSPAVPVDSTSLASTTREHNGSPPGLHVVNSAVDPEAVDLPPRLSADVEAQKRQVEDDLKVLQREVDGERPNPAISAAVSVPEPQTPTHTTAQAPQALSPTSGKPLGTREIATIGTAAERIATYNQTREHWATQDHGLGSWLASTLEANPELVSQTIPVQRVPTGTVRHKHTASLSLLGKLGGASTHNLGNEQNPGTTAQAPIGAGSPTSGGRVASRQLEAKGKDLLHTANVLSGKGLTSAKGLFAKGKSRFGREKAPRSGTDSMPSSREASEEPEFTAAASRRSTSATTVTDKHMRQPTADIDSPWEERRKRRFSINSFRRSSRSRSRPNSIALPPIGPFPSSTPKGTPPREVSRILEDEKSWTHTFHAPDSWGVRPSQQQVKADEVLSTPPREQSQPQQSRLGILPSPAKSVFSAHDKDSEQIIPPVPLIPDTVRLSHDVSHEVLQSVIRYATPPIPTISEARALAKSPVLQHEVPEVGNREGPALPNVSRTQPQVEHDQWPLVSDFPPGASVSPSSIGQTSTRPALDSRPAHSSRFGPAISTKAPQNLKHTGQSDFDDDDQPPRLSYEPLPERSEPVELPAYLVPSHLDVSDDEGYNQADPSNTSLLTAPQAHGRELVSPLIQPTEPPLNAMSDHNRLISLARGSTCKHDDDNTGAGAQARVLPRGPPSAPASGSTNSRPEALGVQHTSLVGEPKATSTSRFQIAKTSLDAVTEARISSDASSVDQAISPAPVWYASELRPPKMRAQGATGSHTAAHKRLGGEGEENTVVGSQAEVEEVQGMLPAPDTVGSADGTTHEPHAWRGAVHVARAARAVQENGASNSSFASWDRDSASANSVSGSRQTSEMRNESELVTPIAPVPKIVQHAQADEAERSNNNARHVAAPNGYFEGHEIPSHTIRLPQQQSSELTVPERSKSMLSMISSMVSEGGTPVSPASSNAGRSTPSTIRRMYHDSAGKNPSTSDRIPEESSTTNGDHTPTGTDDDFDLYADPRDERIQPVKPEEPAAGGLKEAHREDGRRYSTERPMSFISGPTDQDGRPQDQLNQPLKQGNLPTRSIAEQGSMQNQQPSHVSNSAVYSTMSPDSVLQQSNMFSTPQLGSQEHPRTQVPAAQTSDPREQSGSTLSQPQLANGHASQPSQMVNHGVQGPHIYGGPGQSMPQQTGMSGQITAPQHGYHLARQQPGSLPTPRSEYELQQQRMQLQGQYHQQGGAGAGLYGGPQVSAQQPSKQQEKSSSMPKLSAVFKNLGGKLQGNHANAPNAAVTHNQHQAAIDPNRNASYHSGVSSLHPEQPRLGNQAVSSASPNRPPSNGAESHFSHGSQGSTHAQPTHSRVDLRKPASPMPFQGIPPQILPHGPPKHNTQPPSHQTHVSGGPETGKKKRFSSLGNMFSRVNEPKLSKEQKKAQKAQRQSAPLQMQGAPTQWPPLQPQFRPQQNGMPYTPGQYPPGHYPPQQMQTIGPQFAPAQTMSPASLQGAQGMDPYGPSQHYQQAQPRLPSQQPPQAIPSDQGSAYLSTRQLAEQHKALQVLTAVGQTMGPKSPPTTQPTSLPIGHHAQQPQQPNYGPPPGGYYNTKQTRIVPDQGVAFNANQIPRQAVDQLRQNDSPSQGTDGIPPTDRRQPSAQEIEAYRALHAERLRLEQIRLQLESERRGINGPTAEQAQYQHGRPEPRKDSSSASMAQRQQPQQDQVSGLRSDHLHPDKARQHDDSMNGNVDASNDDLRRHQEREQIEEQLRSRPNPETEPPAFNQRAVSGPLPNHSVQNQVPTTQRHVSTPIEPQYETPQIPAAYSHVSGAFISPIDREQSRFVASAQSEIQPEQYHRQYSDPRMPTISPQVSAQSQMPPNNRTHSDASTVSVVSPIGAPAQSVPIVPSLPDQRTHKSRMSSISEVQGTSERPWHLDVPEGATEQEIVRARQKQFMQQQFTVREQQHAERVKQSPSPRASPHSPSFSQPLMQKSVPQQQDGGYRELLPRTSPQPYQQHQSPRDMDQDKSGGSPQLPLLASLRSEQPHQPAAYPLPMSPDANRSMSSANPLENLLPAPPLSLPKSPHSPMHPRTMASHPSPSPGQQDTGVNREQYEPSLPQDEHYSQPPHEESSYERSLVDEPPPSYDGPGVPNDGLNKSRPEQPRPPNIATNVDLNPRGRQDEYRSRQASIGILQHPQPASMAASPQRSEADMGAESLRRQLLQQEEHARMERIQRAQIQRAESEREKQEREAARARARELERSVSGGAAVGSIRSVGGSRNGGQPGWERRGSSNRQVFELPAVEDDEPAMRATSYPGQEWVPQYWTDD</sequence>
<evidence type="ECO:0000313" key="2">
    <source>
        <dbReference type="EMBL" id="QRC90730.1"/>
    </source>
</evidence>
<feature type="compositionally biased region" description="Polar residues" evidence="1">
    <location>
        <begin position="2233"/>
        <end position="2242"/>
    </location>
</feature>
<accession>A0A7U2EPT9</accession>
<feature type="compositionally biased region" description="Basic and acidic residues" evidence="1">
    <location>
        <begin position="2350"/>
        <end position="2360"/>
    </location>
</feature>
<organism evidence="2 3">
    <name type="scientific">Phaeosphaeria nodorum (strain SN15 / ATCC MYA-4574 / FGSC 10173)</name>
    <name type="common">Glume blotch fungus</name>
    <name type="synonym">Parastagonospora nodorum</name>
    <dbReference type="NCBI Taxonomy" id="321614"/>
    <lineage>
        <taxon>Eukaryota</taxon>
        <taxon>Fungi</taxon>
        <taxon>Dikarya</taxon>
        <taxon>Ascomycota</taxon>
        <taxon>Pezizomycotina</taxon>
        <taxon>Dothideomycetes</taxon>
        <taxon>Pleosporomycetidae</taxon>
        <taxon>Pleosporales</taxon>
        <taxon>Pleosporineae</taxon>
        <taxon>Phaeosphaeriaceae</taxon>
        <taxon>Parastagonospora</taxon>
    </lineage>
</organism>
<feature type="compositionally biased region" description="Low complexity" evidence="1">
    <location>
        <begin position="2892"/>
        <end position="2905"/>
    </location>
</feature>
<feature type="compositionally biased region" description="Basic and acidic residues" evidence="1">
    <location>
        <begin position="154"/>
        <end position="164"/>
    </location>
</feature>
<feature type="region of interest" description="Disordered" evidence="1">
    <location>
        <begin position="2156"/>
        <end position="2195"/>
    </location>
</feature>
<feature type="region of interest" description="Disordered" evidence="1">
    <location>
        <begin position="1323"/>
        <end position="1362"/>
    </location>
</feature>
<gene>
    <name evidence="2" type="ORF">JI435_002460</name>
</gene>
<feature type="compositionally biased region" description="Polar residues" evidence="1">
    <location>
        <begin position="2838"/>
        <end position="2848"/>
    </location>
</feature>
<feature type="compositionally biased region" description="Low complexity" evidence="1">
    <location>
        <begin position="592"/>
        <end position="605"/>
    </location>
</feature>
<feature type="compositionally biased region" description="Polar residues" evidence="1">
    <location>
        <begin position="1892"/>
        <end position="1905"/>
    </location>
</feature>
<feature type="compositionally biased region" description="Polar residues" evidence="1">
    <location>
        <begin position="2554"/>
        <end position="2564"/>
    </location>
</feature>
<feature type="region of interest" description="Disordered" evidence="1">
    <location>
        <begin position="896"/>
        <end position="1062"/>
    </location>
</feature>
<feature type="compositionally biased region" description="Basic and acidic residues" evidence="1">
    <location>
        <begin position="1969"/>
        <end position="1981"/>
    </location>
</feature>
<feature type="compositionally biased region" description="Polar residues" evidence="1">
    <location>
        <begin position="2274"/>
        <end position="2287"/>
    </location>
</feature>
<feature type="compositionally biased region" description="Polar residues" evidence="1">
    <location>
        <begin position="3014"/>
        <end position="3028"/>
    </location>
</feature>
<feature type="compositionally biased region" description="Polar residues" evidence="1">
    <location>
        <begin position="2000"/>
        <end position="2058"/>
    </location>
</feature>
<feature type="compositionally biased region" description="Polar residues" evidence="1">
    <location>
        <begin position="568"/>
        <end position="591"/>
    </location>
</feature>
<feature type="region of interest" description="Disordered" evidence="1">
    <location>
        <begin position="1"/>
        <end position="668"/>
    </location>
</feature>